<dbReference type="InterPro" id="IPR046357">
    <property type="entry name" value="PPIase_dom_sf"/>
</dbReference>
<comment type="caution">
    <text evidence="8">The sequence shown here is derived from an EMBL/GenBank/DDBJ whole genome shotgun (WGS) entry which is preliminary data.</text>
</comment>
<evidence type="ECO:0000256" key="3">
    <source>
        <dbReference type="ARBA" id="ARBA00023110"/>
    </source>
</evidence>
<dbReference type="GO" id="GO:0005737">
    <property type="term" value="C:cytoplasm"/>
    <property type="evidence" value="ECO:0007669"/>
    <property type="project" value="TreeGrafter"/>
</dbReference>
<gene>
    <name evidence="8" type="ORF">PSALAMII_LOCUS6669</name>
</gene>
<evidence type="ECO:0000259" key="7">
    <source>
        <dbReference type="PROSITE" id="PS50059"/>
    </source>
</evidence>
<evidence type="ECO:0000256" key="5">
    <source>
        <dbReference type="ARBA" id="ARBA00038106"/>
    </source>
</evidence>
<proteinExistence type="inferred from homology"/>
<dbReference type="InterPro" id="IPR001179">
    <property type="entry name" value="PPIase_FKBP_dom"/>
</dbReference>
<protein>
    <recommendedName>
        <fullName evidence="6">peptidylprolyl isomerase</fullName>
        <ecNumber evidence="6">5.2.1.8</ecNumber>
    </recommendedName>
</protein>
<evidence type="ECO:0000256" key="2">
    <source>
        <dbReference type="ARBA" id="ARBA00002388"/>
    </source>
</evidence>
<evidence type="ECO:0000313" key="8">
    <source>
        <dbReference type="EMBL" id="CAG8390621.1"/>
    </source>
</evidence>
<dbReference type="Pfam" id="PF00254">
    <property type="entry name" value="FKBP_C"/>
    <property type="match status" value="1"/>
</dbReference>
<keyword evidence="4 6" id="KW-0413">Isomerase</keyword>
<sequence length="119" mass="12848">MGVEKKILENGNGTDYPKVGENVAIHYTGCLYDENAENKMGKKFDSSYDRGSPLATPIGVGRLIRGWDEGVPQMSLGERAILTITPDFGYGPRGFPGLIPANSTLVFDVKLVTIGTRNA</sequence>
<dbReference type="PANTHER" id="PTHR10516:SF443">
    <property type="entry name" value="FK506-BINDING PROTEIN 59-RELATED"/>
    <property type="match status" value="1"/>
</dbReference>
<dbReference type="Gene3D" id="3.10.50.40">
    <property type="match status" value="1"/>
</dbReference>
<feature type="domain" description="PPIase FKBP-type" evidence="7">
    <location>
        <begin position="20"/>
        <end position="115"/>
    </location>
</feature>
<dbReference type="SUPFAM" id="SSF54534">
    <property type="entry name" value="FKBP-like"/>
    <property type="match status" value="1"/>
</dbReference>
<dbReference type="Proteomes" id="UP001152592">
    <property type="component" value="Unassembled WGS sequence"/>
</dbReference>
<dbReference type="EMBL" id="CAJVPD010000244">
    <property type="protein sequence ID" value="CAG8390621.1"/>
    <property type="molecule type" value="Genomic_DNA"/>
</dbReference>
<dbReference type="PROSITE" id="PS50059">
    <property type="entry name" value="FKBP_PPIASE"/>
    <property type="match status" value="1"/>
</dbReference>
<dbReference type="AlphaFoldDB" id="A0A9W4JFF7"/>
<organism evidence="8 9">
    <name type="scientific">Penicillium salamii</name>
    <dbReference type="NCBI Taxonomy" id="1612424"/>
    <lineage>
        <taxon>Eukaryota</taxon>
        <taxon>Fungi</taxon>
        <taxon>Dikarya</taxon>
        <taxon>Ascomycota</taxon>
        <taxon>Pezizomycotina</taxon>
        <taxon>Eurotiomycetes</taxon>
        <taxon>Eurotiomycetidae</taxon>
        <taxon>Eurotiales</taxon>
        <taxon>Aspergillaceae</taxon>
        <taxon>Penicillium</taxon>
    </lineage>
</organism>
<comment type="catalytic activity">
    <reaction evidence="1 6">
        <text>[protein]-peptidylproline (omega=180) = [protein]-peptidylproline (omega=0)</text>
        <dbReference type="Rhea" id="RHEA:16237"/>
        <dbReference type="Rhea" id="RHEA-COMP:10747"/>
        <dbReference type="Rhea" id="RHEA-COMP:10748"/>
        <dbReference type="ChEBI" id="CHEBI:83833"/>
        <dbReference type="ChEBI" id="CHEBI:83834"/>
        <dbReference type="EC" id="5.2.1.8"/>
    </reaction>
</comment>
<dbReference type="OrthoDB" id="1902587at2759"/>
<name>A0A9W4JFF7_9EURO</name>
<evidence type="ECO:0000313" key="9">
    <source>
        <dbReference type="Proteomes" id="UP001152592"/>
    </source>
</evidence>
<comment type="similarity">
    <text evidence="5">Belongs to the FKBP-type PPIase family. FKBP1 subfamily.</text>
</comment>
<comment type="function">
    <text evidence="2">PPIases accelerate the folding of proteins. It catalyzes the cis-trans isomerization of proline imidic peptide bonds in oligopeptides.</text>
</comment>
<dbReference type="PANTHER" id="PTHR10516">
    <property type="entry name" value="PEPTIDYL-PROLYL CIS-TRANS ISOMERASE"/>
    <property type="match status" value="1"/>
</dbReference>
<dbReference type="GO" id="GO:0003755">
    <property type="term" value="F:peptidyl-prolyl cis-trans isomerase activity"/>
    <property type="evidence" value="ECO:0007669"/>
    <property type="project" value="UniProtKB-KW"/>
</dbReference>
<dbReference type="FunFam" id="3.10.50.40:FF:000025">
    <property type="entry name" value="Peptidylprolyl isomerase"/>
    <property type="match status" value="1"/>
</dbReference>
<keyword evidence="3 6" id="KW-0697">Rotamase</keyword>
<accession>A0A9W4JFF7</accession>
<reference evidence="8" key="1">
    <citation type="submission" date="2021-07" db="EMBL/GenBank/DDBJ databases">
        <authorList>
            <person name="Branca A.L. A."/>
        </authorList>
    </citation>
    <scope>NUCLEOTIDE SEQUENCE</scope>
</reference>
<evidence type="ECO:0000256" key="6">
    <source>
        <dbReference type="PROSITE-ProRule" id="PRU00277"/>
    </source>
</evidence>
<dbReference type="InterPro" id="IPR050689">
    <property type="entry name" value="FKBP-type_PPIase"/>
</dbReference>
<evidence type="ECO:0000256" key="1">
    <source>
        <dbReference type="ARBA" id="ARBA00000971"/>
    </source>
</evidence>
<dbReference type="EC" id="5.2.1.8" evidence="6"/>
<evidence type="ECO:0000256" key="4">
    <source>
        <dbReference type="ARBA" id="ARBA00023235"/>
    </source>
</evidence>